<dbReference type="EMBL" id="CH473964">
    <property type="protein sequence ID" value="EDM02177.1"/>
    <property type="molecule type" value="Genomic_DNA"/>
</dbReference>
<gene>
    <name evidence="2" type="ORF">rCG_29999</name>
</gene>
<evidence type="ECO:0000313" key="3">
    <source>
        <dbReference type="Proteomes" id="UP000234681"/>
    </source>
</evidence>
<dbReference type="Proteomes" id="UP000234681">
    <property type="component" value="Chromosome 4"/>
</dbReference>
<organism evidence="2 3">
    <name type="scientific">Rattus norvegicus</name>
    <name type="common">Rat</name>
    <dbReference type="NCBI Taxonomy" id="10116"/>
    <lineage>
        <taxon>Eukaryota</taxon>
        <taxon>Metazoa</taxon>
        <taxon>Chordata</taxon>
        <taxon>Craniata</taxon>
        <taxon>Vertebrata</taxon>
        <taxon>Euteleostomi</taxon>
        <taxon>Mammalia</taxon>
        <taxon>Eutheria</taxon>
        <taxon>Euarchontoglires</taxon>
        <taxon>Glires</taxon>
        <taxon>Rodentia</taxon>
        <taxon>Myomorpha</taxon>
        <taxon>Muroidea</taxon>
        <taxon>Muridae</taxon>
        <taxon>Murinae</taxon>
        <taxon>Rattus</taxon>
    </lineage>
</organism>
<evidence type="ECO:0000313" key="2">
    <source>
        <dbReference type="EMBL" id="EDM02177.1"/>
    </source>
</evidence>
<reference evidence="2 3" key="1">
    <citation type="submission" date="2005-09" db="EMBL/GenBank/DDBJ databases">
        <authorList>
            <person name="Mural R.J."/>
            <person name="Li P.W."/>
            <person name="Adams M.D."/>
            <person name="Amanatides P.G."/>
            <person name="Baden-Tillson H."/>
            <person name="Barnstead M."/>
            <person name="Chin S.H."/>
            <person name="Dew I."/>
            <person name="Evans C.A."/>
            <person name="Ferriera S."/>
            <person name="Flanigan M."/>
            <person name="Fosler C."/>
            <person name="Glodek A."/>
            <person name="Gu Z."/>
            <person name="Holt R.A."/>
            <person name="Jennings D."/>
            <person name="Kraft C.L."/>
            <person name="Lu F."/>
            <person name="Nguyen T."/>
            <person name="Nusskern D.R."/>
            <person name="Pfannkoch C.M."/>
            <person name="Sitter C."/>
            <person name="Sutton G.G."/>
            <person name="Venter J.C."/>
            <person name="Wang Z."/>
            <person name="Woodage T."/>
            <person name="Zheng X.H."/>
            <person name="Zhong F."/>
        </authorList>
    </citation>
    <scope>NUCLEOTIDE SEQUENCE [LARGE SCALE GENOMIC DNA]</scope>
    <source>
        <strain>BN</strain>
        <strain evidence="3">Sprague-Dawley</strain>
    </source>
</reference>
<feature type="compositionally biased region" description="Polar residues" evidence="1">
    <location>
        <begin position="1"/>
        <end position="16"/>
    </location>
</feature>
<evidence type="ECO:0000256" key="1">
    <source>
        <dbReference type="SAM" id="MobiDB-lite"/>
    </source>
</evidence>
<protein>
    <submittedName>
        <fullName evidence="2">RCG29999</fullName>
    </submittedName>
</protein>
<proteinExistence type="predicted"/>
<name>A6IKW2_RAT</name>
<sequence>MPNHQFESQTDSSGQPKETDIRPPPRKRPNRRIMWNLAKKIKATRLEPKMKPRQTPTWTQLKTLTAQAKEVLKAAHAPETATLLFVAMLAVMSAPTALGESYWAYLPKPPILHPVR</sequence>
<accession>A6IKW2</accession>
<dbReference type="AlphaFoldDB" id="A6IKW2"/>
<feature type="region of interest" description="Disordered" evidence="1">
    <location>
        <begin position="1"/>
        <end position="32"/>
    </location>
</feature>